<dbReference type="EMBL" id="MLAK01000159">
    <property type="protein sequence ID" value="OHT16002.1"/>
    <property type="molecule type" value="Genomic_DNA"/>
</dbReference>
<dbReference type="GeneID" id="94848854"/>
<reference evidence="1" key="1">
    <citation type="submission" date="2016-10" db="EMBL/GenBank/DDBJ databases">
        <authorList>
            <person name="Benchimol M."/>
            <person name="Almeida L.G."/>
            <person name="Vasconcelos A.T."/>
            <person name="Perreira-Neves A."/>
            <person name="Rosa I.A."/>
            <person name="Tasca T."/>
            <person name="Bogo M.R."/>
            <person name="de Souza W."/>
        </authorList>
    </citation>
    <scope>NUCLEOTIDE SEQUENCE [LARGE SCALE GENOMIC DNA]</scope>
    <source>
        <strain evidence="1">K</strain>
    </source>
</reference>
<dbReference type="VEuPathDB" id="TrichDB:TRFO_42125"/>
<protein>
    <submittedName>
        <fullName evidence="1">Uncharacterized protein</fullName>
    </submittedName>
</protein>
<sequence length="88" mass="10387">MGRRRKDYESLKCFIICIDSSIYHIILDQNEKIVQNHDNEKTFSCLKKEASRMMKKLNRNKAKTRIEFPCLAPPLPEDFLKLSPFSPK</sequence>
<dbReference type="RefSeq" id="XP_068369138.1">
    <property type="nucleotide sequence ID" value="XM_068514150.1"/>
</dbReference>
<evidence type="ECO:0000313" key="1">
    <source>
        <dbReference type="EMBL" id="OHT16002.1"/>
    </source>
</evidence>
<dbReference type="Proteomes" id="UP000179807">
    <property type="component" value="Unassembled WGS sequence"/>
</dbReference>
<proteinExistence type="predicted"/>
<comment type="caution">
    <text evidence="1">The sequence shown here is derived from an EMBL/GenBank/DDBJ whole genome shotgun (WGS) entry which is preliminary data.</text>
</comment>
<keyword evidence="2" id="KW-1185">Reference proteome</keyword>
<gene>
    <name evidence="1" type="ORF">TRFO_42125</name>
</gene>
<accession>A0A1J4KXU5</accession>
<evidence type="ECO:0000313" key="2">
    <source>
        <dbReference type="Proteomes" id="UP000179807"/>
    </source>
</evidence>
<name>A0A1J4KXU5_9EUKA</name>
<dbReference type="AlphaFoldDB" id="A0A1J4KXU5"/>
<organism evidence="1 2">
    <name type="scientific">Tritrichomonas foetus</name>
    <dbReference type="NCBI Taxonomy" id="1144522"/>
    <lineage>
        <taxon>Eukaryota</taxon>
        <taxon>Metamonada</taxon>
        <taxon>Parabasalia</taxon>
        <taxon>Tritrichomonadida</taxon>
        <taxon>Tritrichomonadidae</taxon>
        <taxon>Tritrichomonas</taxon>
    </lineage>
</organism>